<dbReference type="OrthoDB" id="9811718at2"/>
<name>A0A9W5S0J4_9BACL</name>
<comment type="subcellular location">
    <subcellularLocation>
        <location evidence="1 5">Cell membrane</location>
        <topology evidence="1 5">Multi-pass membrane protein</topology>
    </subcellularLocation>
    <subcellularLocation>
        <location evidence="6">Membrane</location>
        <topology evidence="6">Multi-pass membrane protein</topology>
    </subcellularLocation>
</comment>
<feature type="transmembrane region" description="Helical" evidence="5">
    <location>
        <begin position="443"/>
        <end position="461"/>
    </location>
</feature>
<dbReference type="GO" id="GO:0050136">
    <property type="term" value="F:NADH dehydrogenase (quinone) (non-electrogenic) activity"/>
    <property type="evidence" value="ECO:0007669"/>
    <property type="project" value="UniProtKB-UniRule"/>
</dbReference>
<keyword evidence="5" id="KW-0874">Quinone</keyword>
<evidence type="ECO:0000256" key="4">
    <source>
        <dbReference type="ARBA" id="ARBA00023136"/>
    </source>
</evidence>
<dbReference type="Pfam" id="PF00361">
    <property type="entry name" value="Proton_antipo_M"/>
    <property type="match status" value="1"/>
</dbReference>
<evidence type="ECO:0000313" key="8">
    <source>
        <dbReference type="EMBL" id="EXX87443.1"/>
    </source>
</evidence>
<sequence>MDQTQILTGLTWNDAAYLLPEVTLVAMAILITLLDLAMPNKLSRGFIGWLSLAGVVLSLFFVVLQMLQMNPPDGSAGTDVVRLLGDSYRVDDLANILKITLLTATALIILMGIQSIKRDDAITDKGEVYTLLLPAVAGALMLASTADLVTLYVGLELLSISTYVLAGIRKRSVKSSEAAFKYIVLGGISSAFILFGMSYIYGVTGTTNFGGIGAALGPALADYEALIYLGFFFIIGGFAIKIAAAPFHAWAPDVYQGAPVPVTAFLAVVSKGAALAALLRLLFTTVLFQTAMFTGQGTSQFGPDMLFALKALAASAMIVGTTAALRQRNLKRLLALSGVANAGYLLVPIAVGMTPLHTSNISEFAFYFIAYVFMNIGAFAVLSVVGRSAGHDELKGYAGLYYRAPWTAAAMVILLLSLAGLPVSGGFFGKLFILLGAAGREDYWLAAIMIVTSVISYYFYFSIIRQMFLRTGDTGEPIRMPFSAGLTLWICAAATLALGLFPNPLMSWIQDIVSLPADLFILQ</sequence>
<evidence type="ECO:0000313" key="9">
    <source>
        <dbReference type="Proteomes" id="UP000053750"/>
    </source>
</evidence>
<organism evidence="8 9">
    <name type="scientific">Paenibacillus darwinianus</name>
    <dbReference type="NCBI Taxonomy" id="1380763"/>
    <lineage>
        <taxon>Bacteria</taxon>
        <taxon>Bacillati</taxon>
        <taxon>Bacillota</taxon>
        <taxon>Bacilli</taxon>
        <taxon>Bacillales</taxon>
        <taxon>Paenibacillaceae</taxon>
        <taxon>Paenibacillus</taxon>
    </lineage>
</organism>
<dbReference type="AlphaFoldDB" id="A0A9W5S0J4"/>
<feature type="domain" description="NADH:quinone oxidoreductase/Mrp antiporter transmembrane" evidence="7">
    <location>
        <begin position="146"/>
        <end position="456"/>
    </location>
</feature>
<keyword evidence="5" id="KW-0520">NAD</keyword>
<keyword evidence="9" id="KW-1185">Reference proteome</keyword>
<evidence type="ECO:0000259" key="7">
    <source>
        <dbReference type="Pfam" id="PF00361"/>
    </source>
</evidence>
<feature type="transmembrane region" description="Helical" evidence="5">
    <location>
        <begin position="333"/>
        <end position="352"/>
    </location>
</feature>
<dbReference type="EMBL" id="JFHU01000156">
    <property type="protein sequence ID" value="EXX87443.1"/>
    <property type="molecule type" value="Genomic_DNA"/>
</dbReference>
<keyword evidence="5" id="KW-1278">Translocase</keyword>
<feature type="transmembrane region" description="Helical" evidence="5">
    <location>
        <begin position="262"/>
        <end position="287"/>
    </location>
</feature>
<evidence type="ECO:0000256" key="3">
    <source>
        <dbReference type="ARBA" id="ARBA00022989"/>
    </source>
</evidence>
<protein>
    <recommendedName>
        <fullName evidence="5">NADH-quinone oxidoreductase subunit N</fullName>
        <ecNumber evidence="5">7.1.1.-</ecNumber>
    </recommendedName>
    <alternativeName>
        <fullName evidence="5">NADH dehydrogenase I subunit N</fullName>
    </alternativeName>
    <alternativeName>
        <fullName evidence="5">NDH-1 subunit N</fullName>
    </alternativeName>
</protein>
<comment type="caution">
    <text evidence="8">The sequence shown here is derived from an EMBL/GenBank/DDBJ whole genome shotgun (WGS) entry which is preliminary data.</text>
</comment>
<accession>A0A9W5S0J4</accession>
<feature type="transmembrane region" description="Helical" evidence="5">
    <location>
        <begin position="96"/>
        <end position="116"/>
    </location>
</feature>
<dbReference type="RefSeq" id="WP_036583003.1">
    <property type="nucleotide sequence ID" value="NZ_KK082136.1"/>
</dbReference>
<evidence type="ECO:0000256" key="6">
    <source>
        <dbReference type="RuleBase" id="RU000320"/>
    </source>
</evidence>
<dbReference type="HAMAP" id="MF_00445">
    <property type="entry name" value="NDH1_NuoN_1"/>
    <property type="match status" value="1"/>
</dbReference>
<gene>
    <name evidence="5" type="primary">nuoN</name>
    <name evidence="8" type="ORF">BG53_04075</name>
</gene>
<dbReference type="InterPro" id="IPR010096">
    <property type="entry name" value="NADH-Q_OxRdtase_suN/2"/>
</dbReference>
<evidence type="ECO:0000256" key="5">
    <source>
        <dbReference type="HAMAP-Rule" id="MF_00445"/>
    </source>
</evidence>
<dbReference type="EC" id="7.1.1.-" evidence="5"/>
<feature type="transmembrane region" description="Helical" evidence="5">
    <location>
        <begin position="225"/>
        <end position="250"/>
    </location>
</feature>
<comment type="function">
    <text evidence="5">NDH-1 shuttles electrons from NADH, via FMN and iron-sulfur (Fe-S) centers, to quinones in the respiratory chain. The immediate electron acceptor for the enzyme in this species is believed to be a menaquinone. Couples the redox reaction to proton translocation (for every two electrons transferred, four hydrogen ions are translocated across the cytoplasmic membrane), and thus conserves the redox energy in a proton gradient.</text>
</comment>
<dbReference type="InterPro" id="IPR001750">
    <property type="entry name" value="ND/Mrp_TM"/>
</dbReference>
<dbReference type="NCBIfam" id="TIGR01770">
    <property type="entry name" value="NDH_I_N"/>
    <property type="match status" value="1"/>
</dbReference>
<reference evidence="8 9" key="1">
    <citation type="submission" date="2014-02" db="EMBL/GenBank/DDBJ databases">
        <title>Genome sequence of Paenibacillus darwinianus reveals adaptive mechanisms for survival in Antarctic soils.</title>
        <authorList>
            <person name="Dsouza M."/>
            <person name="Taylor M.W."/>
            <person name="Turner S.J."/>
            <person name="Aislabie J."/>
        </authorList>
    </citation>
    <scope>NUCLEOTIDE SEQUENCE [LARGE SCALE GENOMIC DNA]</scope>
    <source>
        <strain evidence="8 9">CE1</strain>
    </source>
</reference>
<keyword evidence="2 5" id="KW-0812">Transmembrane</keyword>
<dbReference type="PANTHER" id="PTHR22773">
    <property type="entry name" value="NADH DEHYDROGENASE"/>
    <property type="match status" value="1"/>
</dbReference>
<dbReference type="GO" id="GO:0042773">
    <property type="term" value="P:ATP synthesis coupled electron transport"/>
    <property type="evidence" value="ECO:0007669"/>
    <property type="project" value="InterPro"/>
</dbReference>
<feature type="transmembrane region" description="Helical" evidence="5">
    <location>
        <begin position="15"/>
        <end position="34"/>
    </location>
</feature>
<dbReference type="GO" id="GO:0008137">
    <property type="term" value="F:NADH dehydrogenase (ubiquinone) activity"/>
    <property type="evidence" value="ECO:0007669"/>
    <property type="project" value="InterPro"/>
</dbReference>
<comment type="catalytic activity">
    <reaction evidence="5">
        <text>a quinone + NADH + 5 H(+)(in) = a quinol + NAD(+) + 4 H(+)(out)</text>
        <dbReference type="Rhea" id="RHEA:57888"/>
        <dbReference type="ChEBI" id="CHEBI:15378"/>
        <dbReference type="ChEBI" id="CHEBI:24646"/>
        <dbReference type="ChEBI" id="CHEBI:57540"/>
        <dbReference type="ChEBI" id="CHEBI:57945"/>
        <dbReference type="ChEBI" id="CHEBI:132124"/>
    </reaction>
</comment>
<keyword evidence="5" id="KW-1003">Cell membrane</keyword>
<feature type="transmembrane region" description="Helical" evidence="5">
    <location>
        <begin position="406"/>
        <end position="423"/>
    </location>
</feature>
<keyword evidence="5" id="KW-0813">Transport</keyword>
<dbReference type="GO" id="GO:0048038">
    <property type="term" value="F:quinone binding"/>
    <property type="evidence" value="ECO:0007669"/>
    <property type="project" value="UniProtKB-KW"/>
</dbReference>
<proteinExistence type="inferred from homology"/>
<feature type="transmembrane region" description="Helical" evidence="5">
    <location>
        <begin position="46"/>
        <end position="67"/>
    </location>
</feature>
<feature type="transmembrane region" description="Helical" evidence="5">
    <location>
        <begin position="180"/>
        <end position="201"/>
    </location>
</feature>
<dbReference type="Proteomes" id="UP000053750">
    <property type="component" value="Unassembled WGS sequence"/>
</dbReference>
<dbReference type="GO" id="GO:0005886">
    <property type="term" value="C:plasma membrane"/>
    <property type="evidence" value="ECO:0007669"/>
    <property type="project" value="UniProtKB-SubCell"/>
</dbReference>
<comment type="similarity">
    <text evidence="5">Belongs to the complex I subunit 2 family.</text>
</comment>
<keyword evidence="3 5" id="KW-1133">Transmembrane helix</keyword>
<evidence type="ECO:0000256" key="1">
    <source>
        <dbReference type="ARBA" id="ARBA00004651"/>
    </source>
</evidence>
<feature type="transmembrane region" description="Helical" evidence="5">
    <location>
        <begin position="482"/>
        <end position="501"/>
    </location>
</feature>
<evidence type="ECO:0000256" key="2">
    <source>
        <dbReference type="ARBA" id="ARBA00022692"/>
    </source>
</evidence>
<keyword evidence="4 5" id="KW-0472">Membrane</keyword>
<comment type="subunit">
    <text evidence="5">NDH-1 is composed of 14 different subunits. Subunits NuoA, H, J, K, L, M, N constitute the membrane sector of the complex.</text>
</comment>
<feature type="transmembrane region" description="Helical" evidence="5">
    <location>
        <begin position="128"/>
        <end position="145"/>
    </location>
</feature>
<feature type="transmembrane region" description="Helical" evidence="5">
    <location>
        <begin position="364"/>
        <end position="385"/>
    </location>
</feature>